<evidence type="ECO:0000256" key="1">
    <source>
        <dbReference type="ARBA" id="ARBA00023242"/>
    </source>
</evidence>
<evidence type="ECO:0000313" key="3">
    <source>
        <dbReference type="EMBL" id="KAL2271281.1"/>
    </source>
</evidence>
<feature type="region of interest" description="Disordered" evidence="2">
    <location>
        <begin position="41"/>
        <end position="175"/>
    </location>
</feature>
<evidence type="ECO:0000256" key="2">
    <source>
        <dbReference type="SAM" id="MobiDB-lite"/>
    </source>
</evidence>
<protein>
    <recommendedName>
        <fullName evidence="5">Zn(2)-C6 fungal-type domain-containing protein</fullName>
    </recommendedName>
</protein>
<dbReference type="GeneID" id="98127884"/>
<dbReference type="CDD" id="cd00067">
    <property type="entry name" value="GAL4"/>
    <property type="match status" value="1"/>
</dbReference>
<proteinExistence type="predicted"/>
<feature type="compositionally biased region" description="Low complexity" evidence="2">
    <location>
        <begin position="67"/>
        <end position="79"/>
    </location>
</feature>
<keyword evidence="4" id="KW-1185">Reference proteome</keyword>
<sequence>MDVAMSDRFQNPDGVADGAAIFCGFPASPTGLAGVFYDHESVSSSSAPEDEDFFDWDRWDHDQGSNVTVPSSPSSSPDVPTEDDTTAATSLGEALGGPALAGNGGSEDHPMLDAPSPPSPQLANVWPNFEPSSPPRAAALVLDPSPSPPPSGGMTLEPPAPSPATRPKRVLKDKVETNKVRKEGACLPCSMDKLRCDSNAFGVCQRCSERGLPQSACIRKWMEAMLPAVINRWWWYDQRDLKIPDNWFVGDSTLVSVRCSQGGASLNIRVRRFNPPSQTSQATRVHFGIAPNCLPPIGEIYQWMGEQLQTEAKPDFEAHMDRLLLNLASRPQPQPQSSLLFNVLKLRCMLKLWGCKNLYVEPLGSQEVRVPMDFKPVLESLRFAASQVISELERSIVKELDVHRTRLKKTELLLERWVVLWQLILSYRQSLICESDRRQADAAPLSEEASRGRDFRRDTTQLFTATVVTYNQLFTTKETTLKKLPKAVPGPLQLYFGAAWQELPRFHAQVLSQKLPTDDFFISFIVNREQEILQKLSRSRR</sequence>
<dbReference type="Proteomes" id="UP001600064">
    <property type="component" value="Unassembled WGS sequence"/>
</dbReference>
<dbReference type="RefSeq" id="XP_070870005.1">
    <property type="nucleotide sequence ID" value="XM_071013240.1"/>
</dbReference>
<reference evidence="3 4" key="1">
    <citation type="journal article" date="2024" name="Commun. Biol.">
        <title>Comparative genomic analysis of thermophilic fungi reveals convergent evolutionary adaptations and gene losses.</title>
        <authorList>
            <person name="Steindorff A.S."/>
            <person name="Aguilar-Pontes M.V."/>
            <person name="Robinson A.J."/>
            <person name="Andreopoulos B."/>
            <person name="LaButti K."/>
            <person name="Kuo A."/>
            <person name="Mondo S."/>
            <person name="Riley R."/>
            <person name="Otillar R."/>
            <person name="Haridas S."/>
            <person name="Lipzen A."/>
            <person name="Grimwood J."/>
            <person name="Schmutz J."/>
            <person name="Clum A."/>
            <person name="Reid I.D."/>
            <person name="Moisan M.C."/>
            <person name="Butler G."/>
            <person name="Nguyen T.T.M."/>
            <person name="Dewar K."/>
            <person name="Conant G."/>
            <person name="Drula E."/>
            <person name="Henrissat B."/>
            <person name="Hansel C."/>
            <person name="Singer S."/>
            <person name="Hutchinson M.I."/>
            <person name="de Vries R.P."/>
            <person name="Natvig D.O."/>
            <person name="Powell A.J."/>
            <person name="Tsang A."/>
            <person name="Grigoriev I.V."/>
        </authorList>
    </citation>
    <scope>NUCLEOTIDE SEQUENCE [LARGE SCALE GENOMIC DNA]</scope>
    <source>
        <strain evidence="3 4">ATCC 22073</strain>
    </source>
</reference>
<keyword evidence="1" id="KW-0539">Nucleus</keyword>
<feature type="compositionally biased region" description="Low complexity" evidence="2">
    <location>
        <begin position="91"/>
        <end position="101"/>
    </location>
</feature>
<dbReference type="InterPro" id="IPR001138">
    <property type="entry name" value="Zn2Cys6_DnaBD"/>
</dbReference>
<accession>A0ABR4DMH1</accession>
<comment type="caution">
    <text evidence="3">The sequence shown here is derived from an EMBL/GenBank/DDBJ whole genome shotgun (WGS) entry which is preliminary data.</text>
</comment>
<dbReference type="EMBL" id="JAZGUE010000001">
    <property type="protein sequence ID" value="KAL2271281.1"/>
    <property type="molecule type" value="Genomic_DNA"/>
</dbReference>
<evidence type="ECO:0000313" key="4">
    <source>
        <dbReference type="Proteomes" id="UP001600064"/>
    </source>
</evidence>
<name>A0ABR4DMH1_9PEZI</name>
<gene>
    <name evidence="3" type="ORF">VTJ83DRAFT_652</name>
</gene>
<evidence type="ECO:0008006" key="5">
    <source>
        <dbReference type="Google" id="ProtNLM"/>
    </source>
</evidence>
<organism evidence="3 4">
    <name type="scientific">Remersonia thermophila</name>
    <dbReference type="NCBI Taxonomy" id="72144"/>
    <lineage>
        <taxon>Eukaryota</taxon>
        <taxon>Fungi</taxon>
        <taxon>Dikarya</taxon>
        <taxon>Ascomycota</taxon>
        <taxon>Pezizomycotina</taxon>
        <taxon>Sordariomycetes</taxon>
        <taxon>Sordariomycetidae</taxon>
        <taxon>Sordariales</taxon>
        <taxon>Sordariales incertae sedis</taxon>
        <taxon>Remersonia</taxon>
    </lineage>
</organism>